<dbReference type="EnsemblMetazoa" id="tetur06g00170.1">
    <property type="protein sequence ID" value="tetur06g00170.1"/>
    <property type="gene ID" value="tetur06g00170"/>
</dbReference>
<sequence length="104" mass="12130">MRYKFAGRDFVQVIQARFNALPTRSRVWRGRGADEKSLRCRAGCNARETLNHVSQSCFRTHRVRTARHDKILDFICERLDVVGVKYVREKPISFPGKKLIPDLI</sequence>
<keyword evidence="2" id="KW-1185">Reference proteome</keyword>
<dbReference type="EMBL" id="CAEY01001791">
    <property type="status" value="NOT_ANNOTATED_CDS"/>
    <property type="molecule type" value="Genomic_DNA"/>
</dbReference>
<accession>T1K6E2</accession>
<dbReference type="HOGENOM" id="CLU_2253460_0_0_1"/>
<name>T1K6E2_TETUR</name>
<reference evidence="1" key="2">
    <citation type="submission" date="2015-06" db="UniProtKB">
        <authorList>
            <consortium name="EnsemblMetazoa"/>
        </authorList>
    </citation>
    <scope>IDENTIFICATION</scope>
</reference>
<dbReference type="AlphaFoldDB" id="T1K6E2"/>
<evidence type="ECO:0000313" key="2">
    <source>
        <dbReference type="Proteomes" id="UP000015104"/>
    </source>
</evidence>
<proteinExistence type="predicted"/>
<evidence type="ECO:0008006" key="3">
    <source>
        <dbReference type="Google" id="ProtNLM"/>
    </source>
</evidence>
<evidence type="ECO:0000313" key="1">
    <source>
        <dbReference type="EnsemblMetazoa" id="tetur06g00170.1"/>
    </source>
</evidence>
<reference evidence="2" key="1">
    <citation type="submission" date="2011-08" db="EMBL/GenBank/DDBJ databases">
        <authorList>
            <person name="Rombauts S."/>
        </authorList>
    </citation>
    <scope>NUCLEOTIDE SEQUENCE</scope>
    <source>
        <strain evidence="2">London</strain>
    </source>
</reference>
<dbReference type="Proteomes" id="UP000015104">
    <property type="component" value="Unassembled WGS sequence"/>
</dbReference>
<protein>
    <recommendedName>
        <fullName evidence="3">Reverse transcriptase zinc-binding domain-containing protein</fullName>
    </recommendedName>
</protein>
<organism evidence="1 2">
    <name type="scientific">Tetranychus urticae</name>
    <name type="common">Two-spotted spider mite</name>
    <dbReference type="NCBI Taxonomy" id="32264"/>
    <lineage>
        <taxon>Eukaryota</taxon>
        <taxon>Metazoa</taxon>
        <taxon>Ecdysozoa</taxon>
        <taxon>Arthropoda</taxon>
        <taxon>Chelicerata</taxon>
        <taxon>Arachnida</taxon>
        <taxon>Acari</taxon>
        <taxon>Acariformes</taxon>
        <taxon>Trombidiformes</taxon>
        <taxon>Prostigmata</taxon>
        <taxon>Eleutherengona</taxon>
        <taxon>Raphignathae</taxon>
        <taxon>Tetranychoidea</taxon>
        <taxon>Tetranychidae</taxon>
        <taxon>Tetranychus</taxon>
    </lineage>
</organism>